<dbReference type="Pfam" id="PF00248">
    <property type="entry name" value="Aldo_ket_red"/>
    <property type="match status" value="1"/>
</dbReference>
<reference evidence="2 3" key="1">
    <citation type="submission" date="2018-06" db="EMBL/GenBank/DDBJ databases">
        <title>Comparative genomics of rhizobia nodulating Arachis hypogaea in China.</title>
        <authorList>
            <person name="Li Y."/>
        </authorList>
    </citation>
    <scope>NUCLEOTIDE SEQUENCE [LARGE SCALE GENOMIC DNA]</scope>
    <source>
        <strain evidence="2 3">CCBAU 51670</strain>
    </source>
</reference>
<dbReference type="KEGG" id="bgz:XH91_27645"/>
<dbReference type="SUPFAM" id="SSF51430">
    <property type="entry name" value="NAD(P)-linked oxidoreductase"/>
    <property type="match status" value="1"/>
</dbReference>
<name>A0AAE5X4U7_9BRAD</name>
<evidence type="ECO:0000259" key="1">
    <source>
        <dbReference type="Pfam" id="PF00248"/>
    </source>
</evidence>
<proteinExistence type="predicted"/>
<sequence length="326" mass="35870">MTSTAGPAERALERIGFGCSHITGGFETRANLRLLRLAYDHGIRHFDTAPMYGHGTSEEVLAAALRGERHNISIATKVGIPHGELSSRRQLLRLVATPLRRWTPGLSKLAAKRIYSGAIQTDFSASFIDRSIEKSLSKLKTDYIDLLLLHEVRAQDISDELLKKLQSLVHQGKVRRLGIGTSVESMKQIRATGRNFEVYQRPWSVLASDENLFADRYQIFHGSILGAMEAVGEKLRMDVHARQRLQELCSLEIGSSDDIAKVLLLAAIAANPRGLVLFSSRAQDRVASYLKFAQNAGTAAGAEVLRTLRSCLGSQDIDPSHSAASR</sequence>
<dbReference type="PANTHER" id="PTHR42686:SF1">
    <property type="entry name" value="GH17980P-RELATED"/>
    <property type="match status" value="1"/>
</dbReference>
<dbReference type="GO" id="GO:0005829">
    <property type="term" value="C:cytosol"/>
    <property type="evidence" value="ECO:0007669"/>
    <property type="project" value="TreeGrafter"/>
</dbReference>
<dbReference type="Gene3D" id="3.20.20.100">
    <property type="entry name" value="NADP-dependent oxidoreductase domain"/>
    <property type="match status" value="1"/>
</dbReference>
<dbReference type="AlphaFoldDB" id="A0AAE5X4U7"/>
<feature type="domain" description="NADP-dependent oxidoreductase" evidence="1">
    <location>
        <begin position="14"/>
        <end position="212"/>
    </location>
</feature>
<evidence type="ECO:0000313" key="2">
    <source>
        <dbReference type="EMBL" id="QAU48754.1"/>
    </source>
</evidence>
<dbReference type="PANTHER" id="PTHR42686">
    <property type="entry name" value="GH17980P-RELATED"/>
    <property type="match status" value="1"/>
</dbReference>
<dbReference type="InterPro" id="IPR036812">
    <property type="entry name" value="NAD(P)_OxRdtase_dom_sf"/>
</dbReference>
<accession>A0AAE5X4U7</accession>
<dbReference type="RefSeq" id="WP_128953513.1">
    <property type="nucleotide sequence ID" value="NZ_CP030053.1"/>
</dbReference>
<dbReference type="InterPro" id="IPR023210">
    <property type="entry name" value="NADP_OxRdtase_dom"/>
</dbReference>
<dbReference type="EMBL" id="CP030053">
    <property type="protein sequence ID" value="QAU48754.1"/>
    <property type="molecule type" value="Genomic_DNA"/>
</dbReference>
<dbReference type="Proteomes" id="UP000288972">
    <property type="component" value="Chromosome"/>
</dbReference>
<organism evidence="2 3">
    <name type="scientific">Bradyrhizobium guangzhouense</name>
    <dbReference type="NCBI Taxonomy" id="1325095"/>
    <lineage>
        <taxon>Bacteria</taxon>
        <taxon>Pseudomonadati</taxon>
        <taxon>Pseudomonadota</taxon>
        <taxon>Alphaproteobacteria</taxon>
        <taxon>Hyphomicrobiales</taxon>
        <taxon>Nitrobacteraceae</taxon>
        <taxon>Bradyrhizobium</taxon>
    </lineage>
</organism>
<dbReference type="GO" id="GO:0016491">
    <property type="term" value="F:oxidoreductase activity"/>
    <property type="evidence" value="ECO:0007669"/>
    <property type="project" value="InterPro"/>
</dbReference>
<gene>
    <name evidence="2" type="ORF">XH91_27645</name>
</gene>
<dbReference type="InterPro" id="IPR020471">
    <property type="entry name" value="AKR"/>
</dbReference>
<evidence type="ECO:0000313" key="3">
    <source>
        <dbReference type="Proteomes" id="UP000288972"/>
    </source>
</evidence>
<protein>
    <recommendedName>
        <fullName evidence="1">NADP-dependent oxidoreductase domain-containing protein</fullName>
    </recommendedName>
</protein>